<name>A0A318RIS8_WILLI</name>
<evidence type="ECO:0000256" key="3">
    <source>
        <dbReference type="ARBA" id="ARBA00022448"/>
    </source>
</evidence>
<proteinExistence type="inferred from homology"/>
<dbReference type="InterPro" id="IPR004377">
    <property type="entry name" value="ABC_transpt_DrrB/DrrC"/>
</dbReference>
<feature type="transmembrane region" description="Helical" evidence="9">
    <location>
        <begin position="167"/>
        <end position="187"/>
    </location>
</feature>
<dbReference type="PANTHER" id="PTHR30294:SF38">
    <property type="entry name" value="TRANSPORT PERMEASE PROTEIN"/>
    <property type="match status" value="1"/>
</dbReference>
<dbReference type="GO" id="GO:0140359">
    <property type="term" value="F:ABC-type transporter activity"/>
    <property type="evidence" value="ECO:0007669"/>
    <property type="project" value="InterPro"/>
</dbReference>
<dbReference type="Pfam" id="PF01061">
    <property type="entry name" value="ABC2_membrane"/>
    <property type="match status" value="1"/>
</dbReference>
<dbReference type="PIRSF" id="PIRSF006648">
    <property type="entry name" value="DrrB"/>
    <property type="match status" value="1"/>
</dbReference>
<feature type="transmembrane region" description="Helical" evidence="9">
    <location>
        <begin position="228"/>
        <end position="246"/>
    </location>
</feature>
<gene>
    <name evidence="11" type="ORF">DFR67_109269</name>
</gene>
<feature type="domain" description="ABC transmembrane type-2" evidence="10">
    <location>
        <begin position="22"/>
        <end position="249"/>
    </location>
</feature>
<evidence type="ECO:0000256" key="6">
    <source>
        <dbReference type="ARBA" id="ARBA00022989"/>
    </source>
</evidence>
<keyword evidence="7 9" id="KW-0472">Membrane</keyword>
<dbReference type="NCBIfam" id="TIGR00025">
    <property type="entry name" value="Mtu_efflux"/>
    <property type="match status" value="1"/>
</dbReference>
<evidence type="ECO:0000256" key="5">
    <source>
        <dbReference type="ARBA" id="ARBA00022692"/>
    </source>
</evidence>
<keyword evidence="12" id="KW-1185">Reference proteome</keyword>
<evidence type="ECO:0000313" key="11">
    <source>
        <dbReference type="EMBL" id="PYE16040.1"/>
    </source>
</evidence>
<evidence type="ECO:0000256" key="9">
    <source>
        <dbReference type="RuleBase" id="RU361157"/>
    </source>
</evidence>
<reference evidence="11 12" key="1">
    <citation type="submission" date="2018-06" db="EMBL/GenBank/DDBJ databases">
        <title>Genomic Encyclopedia of Type Strains, Phase IV (KMG-IV): sequencing the most valuable type-strain genomes for metagenomic binning, comparative biology and taxonomic classification.</title>
        <authorList>
            <person name="Goeker M."/>
        </authorList>
    </citation>
    <scope>NUCLEOTIDE SEQUENCE [LARGE SCALE GENOMIC DNA]</scope>
    <source>
        <strain evidence="11 12">DSM 45521</strain>
    </source>
</reference>
<dbReference type="GO" id="GO:0043215">
    <property type="term" value="P:daunorubicin transport"/>
    <property type="evidence" value="ECO:0007669"/>
    <property type="project" value="InterPro"/>
</dbReference>
<dbReference type="GO" id="GO:0046677">
    <property type="term" value="P:response to antibiotic"/>
    <property type="evidence" value="ECO:0007669"/>
    <property type="project" value="UniProtKB-KW"/>
</dbReference>
<feature type="transmembrane region" description="Helical" evidence="9">
    <location>
        <begin position="138"/>
        <end position="160"/>
    </location>
</feature>
<feature type="transmembrane region" description="Helical" evidence="9">
    <location>
        <begin position="101"/>
        <end position="126"/>
    </location>
</feature>
<keyword evidence="6 9" id="KW-1133">Transmembrane helix</keyword>
<feature type="transmembrane region" description="Helical" evidence="9">
    <location>
        <begin position="62"/>
        <end position="80"/>
    </location>
</feature>
<dbReference type="EMBL" id="QJSP01000009">
    <property type="protein sequence ID" value="PYE16040.1"/>
    <property type="molecule type" value="Genomic_DNA"/>
</dbReference>
<keyword evidence="3 9" id="KW-0813">Transport</keyword>
<dbReference type="Proteomes" id="UP000247591">
    <property type="component" value="Unassembled WGS sequence"/>
</dbReference>
<dbReference type="PROSITE" id="PS51012">
    <property type="entry name" value="ABC_TM2"/>
    <property type="match status" value="1"/>
</dbReference>
<keyword evidence="5 9" id="KW-0812">Transmembrane</keyword>
<evidence type="ECO:0000256" key="1">
    <source>
        <dbReference type="ARBA" id="ARBA00004651"/>
    </source>
</evidence>
<dbReference type="GO" id="GO:1900753">
    <property type="term" value="P:doxorubicin transport"/>
    <property type="evidence" value="ECO:0007669"/>
    <property type="project" value="InterPro"/>
</dbReference>
<comment type="caution">
    <text evidence="11">The sequence shown here is derived from an EMBL/GenBank/DDBJ whole genome shotgun (WGS) entry which is preliminary data.</text>
</comment>
<organism evidence="11 12">
    <name type="scientific">Williamsia limnetica</name>
    <dbReference type="NCBI Taxonomy" id="882452"/>
    <lineage>
        <taxon>Bacteria</taxon>
        <taxon>Bacillati</taxon>
        <taxon>Actinomycetota</taxon>
        <taxon>Actinomycetes</taxon>
        <taxon>Mycobacteriales</taxon>
        <taxon>Nocardiaceae</taxon>
        <taxon>Williamsia</taxon>
    </lineage>
</organism>
<comment type="similarity">
    <text evidence="2 9">Belongs to the ABC-2 integral membrane protein family.</text>
</comment>
<evidence type="ECO:0000256" key="4">
    <source>
        <dbReference type="ARBA" id="ARBA00022475"/>
    </source>
</evidence>
<evidence type="ECO:0000256" key="2">
    <source>
        <dbReference type="ARBA" id="ARBA00007783"/>
    </source>
</evidence>
<comment type="subcellular location">
    <subcellularLocation>
        <location evidence="1 9">Cell membrane</location>
        <topology evidence="1 9">Multi-pass membrane protein</topology>
    </subcellularLocation>
</comment>
<dbReference type="RefSeq" id="WP_110470648.1">
    <property type="nucleotide sequence ID" value="NZ_QJSP01000009.1"/>
</dbReference>
<dbReference type="PANTHER" id="PTHR30294">
    <property type="entry name" value="MEMBRANE COMPONENT OF ABC TRANSPORTER YHHJ-RELATED"/>
    <property type="match status" value="1"/>
</dbReference>
<dbReference type="OrthoDB" id="9776218at2"/>
<protein>
    <recommendedName>
        <fullName evidence="9">Transport permease protein</fullName>
    </recommendedName>
</protein>
<evidence type="ECO:0000259" key="10">
    <source>
        <dbReference type="PROSITE" id="PS51012"/>
    </source>
</evidence>
<sequence length="251" mass="27135">MHVGVFWSTTVRILRQLLDDRRTVAMILVVPCVLMVLLYFMFDPQPGPRPGTTMFDTVGLTMLGLLPFVLMFITTSIAMVRERTSGTLERLLTTPLGKLDLLAGYGAAFSLAAATQAALASALAFWVLDLDTAGNPLWVVLIAVLAAVLGVALGLFFSAFARTEFQAVQFIPVVVIPQILLCGLFVARDQMANWLEWISNVLPLTYAVDALQQVAEHPAATAAMWRDLAVVVAFSALALGLGSATLRRTTP</sequence>
<keyword evidence="8" id="KW-0046">Antibiotic resistance</keyword>
<dbReference type="InterPro" id="IPR047817">
    <property type="entry name" value="ABC2_TM_bact-type"/>
</dbReference>
<dbReference type="InterPro" id="IPR000412">
    <property type="entry name" value="ABC_2_transport"/>
</dbReference>
<dbReference type="GO" id="GO:0043190">
    <property type="term" value="C:ATP-binding cassette (ABC) transporter complex"/>
    <property type="evidence" value="ECO:0007669"/>
    <property type="project" value="InterPro"/>
</dbReference>
<feature type="transmembrane region" description="Helical" evidence="9">
    <location>
        <begin position="23"/>
        <end position="42"/>
    </location>
</feature>
<evidence type="ECO:0000313" key="12">
    <source>
        <dbReference type="Proteomes" id="UP000247591"/>
    </source>
</evidence>
<keyword evidence="4 9" id="KW-1003">Cell membrane</keyword>
<dbReference type="InterPro" id="IPR051449">
    <property type="entry name" value="ABC-2_transporter_component"/>
</dbReference>
<evidence type="ECO:0000256" key="8">
    <source>
        <dbReference type="ARBA" id="ARBA00023251"/>
    </source>
</evidence>
<accession>A0A318RIS8</accession>
<dbReference type="InterPro" id="IPR013525">
    <property type="entry name" value="ABC2_TM"/>
</dbReference>
<dbReference type="AlphaFoldDB" id="A0A318RIS8"/>
<evidence type="ECO:0000256" key="7">
    <source>
        <dbReference type="ARBA" id="ARBA00023136"/>
    </source>
</evidence>